<keyword evidence="3 7" id="KW-0049">Antioxidant</keyword>
<dbReference type="InterPro" id="IPR013740">
    <property type="entry name" value="Redoxin"/>
</dbReference>
<dbReference type="STRING" id="114155.A0A4Q9MQP7"/>
<comment type="similarity">
    <text evidence="1 7">Belongs to the peroxiredoxin family. Prx5 subfamily.</text>
</comment>
<dbReference type="EMBL" id="ML145181">
    <property type="protein sequence ID" value="TBU54766.1"/>
    <property type="molecule type" value="Genomic_DNA"/>
</dbReference>
<dbReference type="Proteomes" id="UP000292957">
    <property type="component" value="Unassembled WGS sequence"/>
</dbReference>
<name>A0A4Q9MQP7_9APHY</name>
<feature type="domain" description="Thioredoxin" evidence="8">
    <location>
        <begin position="16"/>
        <end position="179"/>
    </location>
</feature>
<dbReference type="OrthoDB" id="1882547at2759"/>
<dbReference type="Proteomes" id="UP000292082">
    <property type="component" value="Unassembled WGS sequence"/>
</dbReference>
<dbReference type="GO" id="GO:0008379">
    <property type="term" value="F:thioredoxin peroxidase activity"/>
    <property type="evidence" value="ECO:0007669"/>
    <property type="project" value="InterPro"/>
</dbReference>
<keyword evidence="4 7" id="KW-0560">Oxidoreductase</keyword>
<dbReference type="GO" id="GO:0045454">
    <property type="term" value="P:cell redox homeostasis"/>
    <property type="evidence" value="ECO:0007669"/>
    <property type="project" value="TreeGrafter"/>
</dbReference>
<keyword evidence="5 7" id="KW-0676">Redox-active center</keyword>
<sequence length="179" mass="19137">MASLLSGATKTAHSLATSLLSAAEVKVGSTLPVKVPVKEEAADKTFTFEGIKGKNVFVGVPGAFTGTCSQQVPEYIKAYEKFKEKGVDNIYVVMVNDVFVAKAWKEQLGADSPVHFIADDQGAFTGALGMLFDASGFLGAPRSKRYVLVTEGDTVDYVTVEPEPGQITTTRAEKVLPWV</sequence>
<dbReference type="SUPFAM" id="SSF52833">
    <property type="entry name" value="Thioredoxin-like"/>
    <property type="match status" value="1"/>
</dbReference>
<dbReference type="Pfam" id="PF08534">
    <property type="entry name" value="Redoxin"/>
    <property type="match status" value="1"/>
</dbReference>
<accession>A0A4Q9MQP7</accession>
<proteinExistence type="inferred from homology"/>
<evidence type="ECO:0000256" key="4">
    <source>
        <dbReference type="ARBA" id="ARBA00023002"/>
    </source>
</evidence>
<dbReference type="PROSITE" id="PS51352">
    <property type="entry name" value="THIOREDOXIN_2"/>
    <property type="match status" value="1"/>
</dbReference>
<dbReference type="PANTHER" id="PTHR10430:SF39">
    <property type="entry name" value="PEROXISOMAL MEMBRANE ASSOCIATED PROTEIN 20"/>
    <property type="match status" value="1"/>
</dbReference>
<evidence type="ECO:0000256" key="2">
    <source>
        <dbReference type="ARBA" id="ARBA00022559"/>
    </source>
</evidence>
<dbReference type="InterPro" id="IPR013766">
    <property type="entry name" value="Thioredoxin_domain"/>
</dbReference>
<keyword evidence="2 7" id="KW-0575">Peroxidase</keyword>
<evidence type="ECO:0000256" key="6">
    <source>
        <dbReference type="PIRSR" id="PIRSR637944-1"/>
    </source>
</evidence>
<keyword evidence="11" id="KW-1185">Reference proteome</keyword>
<protein>
    <submittedName>
        <fullName evidence="9">Redoxin</fullName>
    </submittedName>
</protein>
<evidence type="ECO:0000256" key="7">
    <source>
        <dbReference type="RuleBase" id="RU366011"/>
    </source>
</evidence>
<dbReference type="GO" id="GO:0005777">
    <property type="term" value="C:peroxisome"/>
    <property type="evidence" value="ECO:0007669"/>
    <property type="project" value="TreeGrafter"/>
</dbReference>
<evidence type="ECO:0000256" key="3">
    <source>
        <dbReference type="ARBA" id="ARBA00022862"/>
    </source>
</evidence>
<dbReference type="PANTHER" id="PTHR10430">
    <property type="entry name" value="PEROXIREDOXIN"/>
    <property type="match status" value="1"/>
</dbReference>
<dbReference type="GO" id="GO:0042744">
    <property type="term" value="P:hydrogen peroxide catabolic process"/>
    <property type="evidence" value="ECO:0007669"/>
    <property type="project" value="TreeGrafter"/>
</dbReference>
<evidence type="ECO:0000313" key="9">
    <source>
        <dbReference type="EMBL" id="TBU28802.1"/>
    </source>
</evidence>
<evidence type="ECO:0000259" key="8">
    <source>
        <dbReference type="PROSITE" id="PS51352"/>
    </source>
</evidence>
<evidence type="ECO:0000256" key="5">
    <source>
        <dbReference type="ARBA" id="ARBA00023284"/>
    </source>
</evidence>
<evidence type="ECO:0000313" key="10">
    <source>
        <dbReference type="EMBL" id="TBU54766.1"/>
    </source>
</evidence>
<dbReference type="InterPro" id="IPR037944">
    <property type="entry name" value="PRX5-like"/>
</dbReference>
<gene>
    <name evidence="10" type="ORF">BD310DRAFT_727189</name>
    <name evidence="9" type="ORF">BD311DRAFT_309839</name>
</gene>
<dbReference type="InterPro" id="IPR036249">
    <property type="entry name" value="Thioredoxin-like_sf"/>
</dbReference>
<evidence type="ECO:0000256" key="1">
    <source>
        <dbReference type="ARBA" id="ARBA00010505"/>
    </source>
</evidence>
<dbReference type="EMBL" id="ML143418">
    <property type="protein sequence ID" value="TBU28802.1"/>
    <property type="molecule type" value="Genomic_DNA"/>
</dbReference>
<evidence type="ECO:0000313" key="11">
    <source>
        <dbReference type="Proteomes" id="UP000292082"/>
    </source>
</evidence>
<dbReference type="CDD" id="cd03013">
    <property type="entry name" value="PRX5_like"/>
    <property type="match status" value="1"/>
</dbReference>
<reference evidence="9 11" key="1">
    <citation type="submission" date="2019-01" db="EMBL/GenBank/DDBJ databases">
        <title>Draft genome sequences of three monokaryotic isolates of the white-rot basidiomycete fungus Dichomitus squalens.</title>
        <authorList>
            <consortium name="DOE Joint Genome Institute"/>
            <person name="Lopez S.C."/>
            <person name="Andreopoulos B."/>
            <person name="Pangilinan J."/>
            <person name="Lipzen A."/>
            <person name="Riley R."/>
            <person name="Ahrendt S."/>
            <person name="Ng V."/>
            <person name="Barry K."/>
            <person name="Daum C."/>
            <person name="Grigoriev I.V."/>
            <person name="Hilden K.S."/>
            <person name="Makela M.R."/>
            <person name="de Vries R.P."/>
        </authorList>
    </citation>
    <scope>NUCLEOTIDE SEQUENCE [LARGE SCALE GENOMIC DNA]</scope>
    <source>
        <strain evidence="10 11">CBS 464.89</strain>
        <strain evidence="9">OM18370.1</strain>
    </source>
</reference>
<dbReference type="GO" id="GO:0005829">
    <property type="term" value="C:cytosol"/>
    <property type="evidence" value="ECO:0007669"/>
    <property type="project" value="TreeGrafter"/>
</dbReference>
<dbReference type="Gene3D" id="3.40.30.10">
    <property type="entry name" value="Glutaredoxin"/>
    <property type="match status" value="1"/>
</dbReference>
<comment type="function">
    <text evidence="7">Thiol-specific peroxidase that catalyzes the reduction of hydrogen peroxide and organic hydroperoxides to water and alcohols, respectively. Plays a role in cell protection against oxidative stress by detoxifying peroxides.</text>
</comment>
<dbReference type="AlphaFoldDB" id="A0A4Q9MQP7"/>
<dbReference type="GO" id="GO:0005739">
    <property type="term" value="C:mitochondrion"/>
    <property type="evidence" value="ECO:0007669"/>
    <property type="project" value="TreeGrafter"/>
</dbReference>
<dbReference type="GO" id="GO:0034599">
    <property type="term" value="P:cellular response to oxidative stress"/>
    <property type="evidence" value="ECO:0007669"/>
    <property type="project" value="InterPro"/>
</dbReference>
<organism evidence="9">
    <name type="scientific">Dichomitus squalens</name>
    <dbReference type="NCBI Taxonomy" id="114155"/>
    <lineage>
        <taxon>Eukaryota</taxon>
        <taxon>Fungi</taxon>
        <taxon>Dikarya</taxon>
        <taxon>Basidiomycota</taxon>
        <taxon>Agaricomycotina</taxon>
        <taxon>Agaricomycetes</taxon>
        <taxon>Polyporales</taxon>
        <taxon>Polyporaceae</taxon>
        <taxon>Dichomitus</taxon>
    </lineage>
</organism>
<feature type="active site" description="Cysteine sulfenic acid (-SOH) intermediate" evidence="6">
    <location>
        <position position="68"/>
    </location>
</feature>